<gene>
    <name evidence="3" type="ORF">V0288_16175</name>
</gene>
<keyword evidence="1" id="KW-0812">Transmembrane</keyword>
<keyword evidence="4" id="KW-1185">Reference proteome</keyword>
<feature type="transmembrane region" description="Helical" evidence="1">
    <location>
        <begin position="129"/>
        <end position="149"/>
    </location>
</feature>
<feature type="transmembrane region" description="Helical" evidence="1">
    <location>
        <begin position="45"/>
        <end position="69"/>
    </location>
</feature>
<feature type="transmembrane region" description="Helical" evidence="1">
    <location>
        <begin position="161"/>
        <end position="180"/>
    </location>
</feature>
<name>A0AAW9QTR9_9CHRO</name>
<dbReference type="Proteomes" id="UP001328733">
    <property type="component" value="Unassembled WGS sequence"/>
</dbReference>
<dbReference type="EMBL" id="JBAFSM010000032">
    <property type="protein sequence ID" value="MEG3438670.1"/>
    <property type="molecule type" value="Genomic_DNA"/>
</dbReference>
<feature type="chain" id="PRO_5043656548" evidence="2">
    <location>
        <begin position="30"/>
        <end position="212"/>
    </location>
</feature>
<sequence>MKIVFRSGWSRTLSIAALLSLAIAPNALAHHALGGRTPNNFLEGFISGLAHPIIGFDHFAFVVASGLLAVGLEQGLSIPIAFVVATLIGTGIHLQSINLIFPEAIVAVSVIVFGILLTLKSRFSGNSHLYTIALATLAMIAGVFHGYAYGESIVGARAVTLGAYLLGFTTIQLAIAIGAFQIGNLIKEKVSLMKGLGLGIVAIGGAFLIGLK</sequence>
<keyword evidence="1" id="KW-0472">Membrane</keyword>
<evidence type="ECO:0000313" key="4">
    <source>
        <dbReference type="Proteomes" id="UP001328733"/>
    </source>
</evidence>
<reference evidence="3 4" key="1">
    <citation type="submission" date="2024-01" db="EMBL/GenBank/DDBJ databases">
        <title>Genomic insights into the taxonomy and metabolism of the cyanobacterium Pannus brasiliensis CCIBt3594.</title>
        <authorList>
            <person name="Machado M."/>
            <person name="Botero N.B."/>
            <person name="Andreote A.P.D."/>
            <person name="Feitosa A.M.T."/>
            <person name="Popin R."/>
            <person name="Sivonen K."/>
            <person name="Fiore M.F."/>
        </authorList>
    </citation>
    <scope>NUCLEOTIDE SEQUENCE [LARGE SCALE GENOMIC DNA]</scope>
    <source>
        <strain evidence="3 4">CCIBt3594</strain>
    </source>
</reference>
<dbReference type="AlphaFoldDB" id="A0AAW9QTR9"/>
<feature type="transmembrane region" description="Helical" evidence="1">
    <location>
        <begin position="76"/>
        <end position="94"/>
    </location>
</feature>
<feature type="transmembrane region" description="Helical" evidence="1">
    <location>
        <begin position="100"/>
        <end position="117"/>
    </location>
</feature>
<dbReference type="InterPro" id="IPR007038">
    <property type="entry name" value="HupE_UreJ"/>
</dbReference>
<evidence type="ECO:0000256" key="1">
    <source>
        <dbReference type="SAM" id="Phobius"/>
    </source>
</evidence>
<comment type="caution">
    <text evidence="3">The sequence shown here is derived from an EMBL/GenBank/DDBJ whole genome shotgun (WGS) entry which is preliminary data.</text>
</comment>
<feature type="signal peptide" evidence="2">
    <location>
        <begin position="1"/>
        <end position="29"/>
    </location>
</feature>
<keyword evidence="2" id="KW-0732">Signal</keyword>
<evidence type="ECO:0000313" key="3">
    <source>
        <dbReference type="EMBL" id="MEG3438670.1"/>
    </source>
</evidence>
<evidence type="ECO:0000256" key="2">
    <source>
        <dbReference type="SAM" id="SignalP"/>
    </source>
</evidence>
<organism evidence="3 4">
    <name type="scientific">Pannus brasiliensis CCIBt3594</name>
    <dbReference type="NCBI Taxonomy" id="1427578"/>
    <lineage>
        <taxon>Bacteria</taxon>
        <taxon>Bacillati</taxon>
        <taxon>Cyanobacteriota</taxon>
        <taxon>Cyanophyceae</taxon>
        <taxon>Oscillatoriophycideae</taxon>
        <taxon>Chroococcales</taxon>
        <taxon>Microcystaceae</taxon>
        <taxon>Pannus</taxon>
    </lineage>
</organism>
<feature type="transmembrane region" description="Helical" evidence="1">
    <location>
        <begin position="192"/>
        <end position="211"/>
    </location>
</feature>
<dbReference type="Pfam" id="PF04955">
    <property type="entry name" value="HupE_UreJ"/>
    <property type="match status" value="1"/>
</dbReference>
<accession>A0AAW9QTR9</accession>
<proteinExistence type="predicted"/>
<keyword evidence="1" id="KW-1133">Transmembrane helix</keyword>
<dbReference type="RefSeq" id="WP_332866153.1">
    <property type="nucleotide sequence ID" value="NZ_JBAFSM010000032.1"/>
</dbReference>
<protein>
    <submittedName>
        <fullName evidence="3">HupE/UreJ family protein</fullName>
    </submittedName>
</protein>